<protein>
    <submittedName>
        <fullName evidence="1">12514_t:CDS:1</fullName>
    </submittedName>
</protein>
<gene>
    <name evidence="1" type="ORF">RFULGI_LOCUS7262</name>
</gene>
<organism evidence="1 2">
    <name type="scientific">Racocetra fulgida</name>
    <dbReference type="NCBI Taxonomy" id="60492"/>
    <lineage>
        <taxon>Eukaryota</taxon>
        <taxon>Fungi</taxon>
        <taxon>Fungi incertae sedis</taxon>
        <taxon>Mucoromycota</taxon>
        <taxon>Glomeromycotina</taxon>
        <taxon>Glomeromycetes</taxon>
        <taxon>Diversisporales</taxon>
        <taxon>Gigasporaceae</taxon>
        <taxon>Racocetra</taxon>
    </lineage>
</organism>
<accession>A0A9N9CW66</accession>
<name>A0A9N9CW66_9GLOM</name>
<proteinExistence type="predicted"/>
<evidence type="ECO:0000313" key="2">
    <source>
        <dbReference type="Proteomes" id="UP000789396"/>
    </source>
</evidence>
<keyword evidence="2" id="KW-1185">Reference proteome</keyword>
<evidence type="ECO:0000313" key="1">
    <source>
        <dbReference type="EMBL" id="CAG8618389.1"/>
    </source>
</evidence>
<dbReference type="EMBL" id="CAJVPZ010010298">
    <property type="protein sequence ID" value="CAG8618389.1"/>
    <property type="molecule type" value="Genomic_DNA"/>
</dbReference>
<comment type="caution">
    <text evidence="1">The sequence shown here is derived from an EMBL/GenBank/DDBJ whole genome shotgun (WGS) entry which is preliminary data.</text>
</comment>
<sequence>MIITCQENLAINESRLSSQLSQPSIVSDWLLAHADLVIRDSESATHPNYPIIGEQPIVPLSGINDERTSIPSLNFEFYLDCPVELAQPLQIPSLESMAQNETQSHFNPFLNFYTFN</sequence>
<dbReference type="AlphaFoldDB" id="A0A9N9CW66"/>
<reference evidence="1" key="1">
    <citation type="submission" date="2021-06" db="EMBL/GenBank/DDBJ databases">
        <authorList>
            <person name="Kallberg Y."/>
            <person name="Tangrot J."/>
            <person name="Rosling A."/>
        </authorList>
    </citation>
    <scope>NUCLEOTIDE SEQUENCE</scope>
    <source>
        <strain evidence="1">IN212</strain>
    </source>
</reference>
<dbReference type="Proteomes" id="UP000789396">
    <property type="component" value="Unassembled WGS sequence"/>
</dbReference>